<dbReference type="Gene3D" id="2.30.110.10">
    <property type="entry name" value="Electron Transport, Fmn-binding Protein, Chain A"/>
    <property type="match status" value="1"/>
</dbReference>
<dbReference type="Proteomes" id="UP001595872">
    <property type="component" value="Unassembled WGS sequence"/>
</dbReference>
<evidence type="ECO:0000256" key="1">
    <source>
        <dbReference type="SAM" id="MobiDB-lite"/>
    </source>
</evidence>
<keyword evidence="3" id="KW-1185">Reference proteome</keyword>
<name>A0ABV9U850_9ACTN</name>
<dbReference type="RefSeq" id="WP_378261402.1">
    <property type="nucleotide sequence ID" value="NZ_JBHSIT010000010.1"/>
</dbReference>
<dbReference type="InterPro" id="IPR024747">
    <property type="entry name" value="Pyridox_Oxase-rel"/>
</dbReference>
<dbReference type="InterPro" id="IPR012349">
    <property type="entry name" value="Split_barrel_FMN-bd"/>
</dbReference>
<gene>
    <name evidence="2" type="ORF">ACFPCY_32000</name>
</gene>
<reference evidence="3" key="1">
    <citation type="journal article" date="2019" name="Int. J. Syst. Evol. Microbiol.">
        <title>The Global Catalogue of Microorganisms (GCM) 10K type strain sequencing project: providing services to taxonomists for standard genome sequencing and annotation.</title>
        <authorList>
            <consortium name="The Broad Institute Genomics Platform"/>
            <consortium name="The Broad Institute Genome Sequencing Center for Infectious Disease"/>
            <person name="Wu L."/>
            <person name="Ma J."/>
        </authorList>
    </citation>
    <scope>NUCLEOTIDE SEQUENCE [LARGE SCALE GENOMIC DNA]</scope>
    <source>
        <strain evidence="3">KLKA75</strain>
    </source>
</reference>
<protein>
    <submittedName>
        <fullName evidence="2">Pyridoxamine 5'-phosphate oxidase family protein</fullName>
    </submittedName>
</protein>
<feature type="region of interest" description="Disordered" evidence="1">
    <location>
        <begin position="1"/>
        <end position="22"/>
    </location>
</feature>
<evidence type="ECO:0000313" key="3">
    <source>
        <dbReference type="Proteomes" id="UP001595872"/>
    </source>
</evidence>
<feature type="compositionally biased region" description="Polar residues" evidence="1">
    <location>
        <begin position="7"/>
        <end position="22"/>
    </location>
</feature>
<evidence type="ECO:0000313" key="2">
    <source>
        <dbReference type="EMBL" id="MFC4911969.1"/>
    </source>
</evidence>
<comment type="caution">
    <text evidence="2">The sequence shown here is derived from an EMBL/GenBank/DDBJ whole genome shotgun (WGS) entry which is preliminary data.</text>
</comment>
<dbReference type="Pfam" id="PF12900">
    <property type="entry name" value="Pyridox_ox_2"/>
    <property type="match status" value="1"/>
</dbReference>
<sequence length="150" mass="16255">MIETHQQKGTGMTEPQGSSTLSELDRDECLRLIAPGGVGRVAYDDGEGPTVTPVNYVLDGETIVFRTSLAGRLNQNLAGLLSGAEVRIAFEVDDFDTDRQEGWSVLVRGGARQLDDDESAAHVKPWPADPRPARIRLTAMDITGRRLGHG</sequence>
<proteinExistence type="predicted"/>
<dbReference type="SUPFAM" id="SSF50475">
    <property type="entry name" value="FMN-binding split barrel"/>
    <property type="match status" value="1"/>
</dbReference>
<accession>A0ABV9U850</accession>
<organism evidence="2 3">
    <name type="scientific">Actinomadura gamaensis</name>
    <dbReference type="NCBI Taxonomy" id="1763541"/>
    <lineage>
        <taxon>Bacteria</taxon>
        <taxon>Bacillati</taxon>
        <taxon>Actinomycetota</taxon>
        <taxon>Actinomycetes</taxon>
        <taxon>Streptosporangiales</taxon>
        <taxon>Thermomonosporaceae</taxon>
        <taxon>Actinomadura</taxon>
    </lineage>
</organism>
<dbReference type="EMBL" id="JBHSIT010000010">
    <property type="protein sequence ID" value="MFC4911969.1"/>
    <property type="molecule type" value="Genomic_DNA"/>
</dbReference>